<protein>
    <submittedName>
        <fullName evidence="1">DUF3093 domain-containing protein</fullName>
    </submittedName>
</protein>
<dbReference type="RefSeq" id="WP_176165673.1">
    <property type="nucleotide sequence ID" value="NZ_CP054929.1"/>
</dbReference>
<gene>
    <name evidence="1" type="ORF">HUT08_35375</name>
</gene>
<accession>A0A7G8K691</accession>
<dbReference type="InterPro" id="IPR021443">
    <property type="entry name" value="DUF3093"/>
</dbReference>
<proteinExistence type="predicted"/>
<evidence type="ECO:0000313" key="1">
    <source>
        <dbReference type="EMBL" id="QKW53969.1"/>
    </source>
</evidence>
<dbReference type="AlphaFoldDB" id="A0A7G8K691"/>
<accession>A0A7H8NHI5</accession>
<organism evidence="1 2">
    <name type="scientific">Streptomyces buecherae</name>
    <dbReference type="NCBI Taxonomy" id="2763006"/>
    <lineage>
        <taxon>Bacteria</taxon>
        <taxon>Bacillati</taxon>
        <taxon>Actinomycetota</taxon>
        <taxon>Actinomycetes</taxon>
        <taxon>Kitasatosporales</taxon>
        <taxon>Streptomycetaceae</taxon>
        <taxon>Streptomyces</taxon>
    </lineage>
</organism>
<reference evidence="1 2" key="1">
    <citation type="submission" date="2020-06" db="EMBL/GenBank/DDBJ databases">
        <title>Genome mining for natural products.</title>
        <authorList>
            <person name="Zhang B."/>
            <person name="Shi J."/>
            <person name="Ge H."/>
        </authorList>
    </citation>
    <scope>NUCLEOTIDE SEQUENCE [LARGE SCALE GENOMIC DNA]</scope>
    <source>
        <strain evidence="1 2">NA00687</strain>
    </source>
</reference>
<dbReference type="EMBL" id="CP054929">
    <property type="protein sequence ID" value="QKW53969.1"/>
    <property type="molecule type" value="Genomic_DNA"/>
</dbReference>
<sequence length="147" mass="16050">MSLYDERLSVPPAWWLWVPLPGLALALVLLPFGVPAALGALLLVSCAAAAGTYAYGRSRIKVTIGSLTAGKIRLPIDVLGMPEILDPEEALAWRTRRADAHALMLLRSHVPTALRIEITAPDYRAPYLYLSTRQPHTLVAVLAFAKR</sequence>
<name>A0A7G8K691_9ACTN</name>
<keyword evidence="2" id="KW-1185">Reference proteome</keyword>
<dbReference type="Proteomes" id="UP000509303">
    <property type="component" value="Chromosome"/>
</dbReference>
<evidence type="ECO:0000313" key="2">
    <source>
        <dbReference type="Proteomes" id="UP000509303"/>
    </source>
</evidence>
<dbReference type="Pfam" id="PF11292">
    <property type="entry name" value="DUF3093"/>
    <property type="match status" value="1"/>
</dbReference>
<dbReference type="GeneID" id="95459087"/>